<keyword evidence="5 10" id="KW-0067">ATP-binding</keyword>
<reference evidence="16" key="1">
    <citation type="submission" date="2017-09" db="EMBL/GenBank/DDBJ databases">
        <authorList>
            <person name="Varghese N."/>
            <person name="Submissions S."/>
        </authorList>
    </citation>
    <scope>NUCLEOTIDE SEQUENCE [LARGE SCALE GENOMIC DNA]</scope>
    <source>
        <strain evidence="16">CGMCC 1.12461</strain>
    </source>
</reference>
<evidence type="ECO:0000256" key="9">
    <source>
        <dbReference type="ARBA" id="ARBA00023316"/>
    </source>
</evidence>
<evidence type="ECO:0000313" key="15">
    <source>
        <dbReference type="EMBL" id="SNY60682.1"/>
    </source>
</evidence>
<evidence type="ECO:0000256" key="3">
    <source>
        <dbReference type="ARBA" id="ARBA00022618"/>
    </source>
</evidence>
<dbReference type="GO" id="GO:0009252">
    <property type="term" value="P:peptidoglycan biosynthetic process"/>
    <property type="evidence" value="ECO:0007669"/>
    <property type="project" value="UniProtKB-UniRule"/>
</dbReference>
<dbReference type="GO" id="GO:0008766">
    <property type="term" value="F:UDP-N-acetylmuramoylalanyl-D-glutamyl-2,6-diaminopimelate-D-alanyl-D-alanine ligase activity"/>
    <property type="evidence" value="ECO:0007669"/>
    <property type="project" value="RHEA"/>
</dbReference>
<dbReference type="InterPro" id="IPR051046">
    <property type="entry name" value="MurCDEF_CellWall_CoF430Synth"/>
</dbReference>
<sequence>MITLSCAEIASLLQGQLIGDNHPISDVSTDSRTISRGALFIALKGPNFDGSRFVADVMAKGAAAIVVDRPLDCDISQIIVADTRQALGQLGAAIKARLQPKTIAVTGSAGKTTVKEMLAAILSRCGQVLATQGNFNNDIGVPLTLLRLTEKDQYAVMELGANHAGEIAYTTSLVKPDVAIITNAAASHLEGFGDTYGVARAKGEIFSGIADGGIAIMQHDSEFTEYWRNRCKHLKIISFASDYKTDSDADNSTADIRAEQISLNSQGCAQFKLIYGSDEVLVQLNLPGKHNVANALAAAAAAVAVGARLSDVQLGLAQMAGVKGRTNIIELNPQIKLIDDSYNANVESAKAAIDLLASYPGYRVLLLGDMAELGANARLYHEEIGLYAKHAGINLLFTLGVLSQSASDLFNGQGSHFSSRQSMLDRLIPLITTQQSVTILVKGSRSAKMELVVQDLLERCQQERSPC</sequence>
<dbReference type="SUPFAM" id="SSF53244">
    <property type="entry name" value="MurD-like peptide ligases, peptide-binding domain"/>
    <property type="match status" value="1"/>
</dbReference>
<keyword evidence="3 10" id="KW-0132">Cell division</keyword>
<keyword evidence="6 10" id="KW-0133">Cell shape</keyword>
<evidence type="ECO:0000256" key="6">
    <source>
        <dbReference type="ARBA" id="ARBA00022960"/>
    </source>
</evidence>
<dbReference type="Pfam" id="PF02875">
    <property type="entry name" value="Mur_ligase_C"/>
    <property type="match status" value="1"/>
</dbReference>
<dbReference type="Proteomes" id="UP000219353">
    <property type="component" value="Unassembled WGS sequence"/>
</dbReference>
<evidence type="ECO:0000256" key="5">
    <source>
        <dbReference type="ARBA" id="ARBA00022840"/>
    </source>
</evidence>
<protein>
    <recommendedName>
        <fullName evidence="10 11">UDP-N-acetylmuramoyl-tripeptide--D-alanyl-D-alanine ligase</fullName>
        <ecNumber evidence="10 11">6.3.2.10</ecNumber>
    </recommendedName>
    <alternativeName>
        <fullName evidence="10">D-alanyl-D-alanine-adding enzyme</fullName>
    </alternativeName>
</protein>
<keyword evidence="1 10" id="KW-0963">Cytoplasm</keyword>
<evidence type="ECO:0000256" key="10">
    <source>
        <dbReference type="HAMAP-Rule" id="MF_02019"/>
    </source>
</evidence>
<comment type="function">
    <text evidence="10 11">Involved in cell wall formation. Catalyzes the final step in the synthesis of UDP-N-acetylmuramoyl-pentapeptide, the precursor of murein.</text>
</comment>
<dbReference type="OrthoDB" id="9801978at2"/>
<evidence type="ECO:0000256" key="4">
    <source>
        <dbReference type="ARBA" id="ARBA00022741"/>
    </source>
</evidence>
<name>A0A285JK51_9GAMM</name>
<dbReference type="SUPFAM" id="SSF53623">
    <property type="entry name" value="MurD-like peptide ligases, catalytic domain"/>
    <property type="match status" value="1"/>
</dbReference>
<dbReference type="Pfam" id="PF08245">
    <property type="entry name" value="Mur_ligase_M"/>
    <property type="match status" value="1"/>
</dbReference>
<dbReference type="InterPro" id="IPR005863">
    <property type="entry name" value="UDP-N-AcMur_synth"/>
</dbReference>
<evidence type="ECO:0000259" key="14">
    <source>
        <dbReference type="Pfam" id="PF08245"/>
    </source>
</evidence>
<dbReference type="RefSeq" id="WP_097113032.1">
    <property type="nucleotide sequence ID" value="NZ_OBEB01000011.1"/>
</dbReference>
<dbReference type="HAMAP" id="MF_02019">
    <property type="entry name" value="MurF"/>
    <property type="match status" value="1"/>
</dbReference>
<dbReference type="EC" id="6.3.2.10" evidence="10 11"/>
<proteinExistence type="inferred from homology"/>
<dbReference type="UniPathway" id="UPA00219"/>
<evidence type="ECO:0000256" key="8">
    <source>
        <dbReference type="ARBA" id="ARBA00023306"/>
    </source>
</evidence>
<feature type="domain" description="Mur ligase central" evidence="14">
    <location>
        <begin position="105"/>
        <end position="302"/>
    </location>
</feature>
<dbReference type="InterPro" id="IPR035911">
    <property type="entry name" value="MurE/MurF_N"/>
</dbReference>
<evidence type="ECO:0000256" key="2">
    <source>
        <dbReference type="ARBA" id="ARBA00022598"/>
    </source>
</evidence>
<keyword evidence="2 10" id="KW-0436">Ligase</keyword>
<comment type="catalytic activity">
    <reaction evidence="10 11">
        <text>D-alanyl-D-alanine + UDP-N-acetyl-alpha-D-muramoyl-L-alanyl-gamma-D-glutamyl-meso-2,6-diaminopimelate + ATP = UDP-N-acetyl-alpha-D-muramoyl-L-alanyl-gamma-D-glutamyl-meso-2,6-diaminopimeloyl-D-alanyl-D-alanine + ADP + phosphate + H(+)</text>
        <dbReference type="Rhea" id="RHEA:28374"/>
        <dbReference type="ChEBI" id="CHEBI:15378"/>
        <dbReference type="ChEBI" id="CHEBI:30616"/>
        <dbReference type="ChEBI" id="CHEBI:43474"/>
        <dbReference type="ChEBI" id="CHEBI:57822"/>
        <dbReference type="ChEBI" id="CHEBI:61386"/>
        <dbReference type="ChEBI" id="CHEBI:83905"/>
        <dbReference type="ChEBI" id="CHEBI:456216"/>
        <dbReference type="EC" id="6.3.2.10"/>
    </reaction>
</comment>
<dbReference type="InterPro" id="IPR036615">
    <property type="entry name" value="Mur_ligase_C_dom_sf"/>
</dbReference>
<dbReference type="PANTHER" id="PTHR43024">
    <property type="entry name" value="UDP-N-ACETYLMURAMOYL-TRIPEPTIDE--D-ALANYL-D-ALANINE LIGASE"/>
    <property type="match status" value="1"/>
</dbReference>
<evidence type="ECO:0000259" key="13">
    <source>
        <dbReference type="Pfam" id="PF02875"/>
    </source>
</evidence>
<keyword evidence="9 10" id="KW-0961">Cell wall biogenesis/degradation</keyword>
<dbReference type="Gene3D" id="3.40.1390.10">
    <property type="entry name" value="MurE/MurF, N-terminal domain"/>
    <property type="match status" value="1"/>
</dbReference>
<evidence type="ECO:0000256" key="7">
    <source>
        <dbReference type="ARBA" id="ARBA00022984"/>
    </source>
</evidence>
<dbReference type="GO" id="GO:0005737">
    <property type="term" value="C:cytoplasm"/>
    <property type="evidence" value="ECO:0007669"/>
    <property type="project" value="UniProtKB-SubCell"/>
</dbReference>
<dbReference type="InterPro" id="IPR000713">
    <property type="entry name" value="Mur_ligase_N"/>
</dbReference>
<dbReference type="GO" id="GO:0008360">
    <property type="term" value="P:regulation of cell shape"/>
    <property type="evidence" value="ECO:0007669"/>
    <property type="project" value="UniProtKB-KW"/>
</dbReference>
<dbReference type="GO" id="GO:0005524">
    <property type="term" value="F:ATP binding"/>
    <property type="evidence" value="ECO:0007669"/>
    <property type="project" value="UniProtKB-UniRule"/>
</dbReference>
<evidence type="ECO:0000256" key="11">
    <source>
        <dbReference type="RuleBase" id="RU004136"/>
    </source>
</evidence>
<feature type="domain" description="Mur ligase C-terminal" evidence="13">
    <location>
        <begin position="324"/>
        <end position="445"/>
    </location>
</feature>
<keyword evidence="16" id="KW-1185">Reference proteome</keyword>
<comment type="pathway">
    <text evidence="10 11">Cell wall biogenesis; peptidoglycan biosynthesis.</text>
</comment>
<dbReference type="AlphaFoldDB" id="A0A285JK51"/>
<dbReference type="GO" id="GO:0051301">
    <property type="term" value="P:cell division"/>
    <property type="evidence" value="ECO:0007669"/>
    <property type="project" value="UniProtKB-KW"/>
</dbReference>
<dbReference type="PANTHER" id="PTHR43024:SF1">
    <property type="entry name" value="UDP-N-ACETYLMURAMOYL-TRIPEPTIDE--D-ALANYL-D-ALANINE LIGASE"/>
    <property type="match status" value="1"/>
</dbReference>
<feature type="domain" description="Mur ligase N-terminal catalytic" evidence="12">
    <location>
        <begin position="24"/>
        <end position="82"/>
    </location>
</feature>
<dbReference type="GO" id="GO:0047480">
    <property type="term" value="F:UDP-N-acetylmuramoyl-tripeptide-D-alanyl-D-alanine ligase activity"/>
    <property type="evidence" value="ECO:0007669"/>
    <property type="project" value="UniProtKB-UniRule"/>
</dbReference>
<dbReference type="EMBL" id="OBEB01000011">
    <property type="protein sequence ID" value="SNY60682.1"/>
    <property type="molecule type" value="Genomic_DNA"/>
</dbReference>
<feature type="binding site" evidence="10">
    <location>
        <begin position="107"/>
        <end position="113"/>
    </location>
    <ligand>
        <name>ATP</name>
        <dbReference type="ChEBI" id="CHEBI:30616"/>
    </ligand>
</feature>
<evidence type="ECO:0000259" key="12">
    <source>
        <dbReference type="Pfam" id="PF01225"/>
    </source>
</evidence>
<evidence type="ECO:0000313" key="16">
    <source>
        <dbReference type="Proteomes" id="UP000219353"/>
    </source>
</evidence>
<keyword evidence="4 10" id="KW-0547">Nucleotide-binding</keyword>
<dbReference type="Pfam" id="PF01225">
    <property type="entry name" value="Mur_ligase"/>
    <property type="match status" value="1"/>
</dbReference>
<comment type="similarity">
    <text evidence="10">Belongs to the MurCDEF family. MurF subfamily.</text>
</comment>
<dbReference type="Gene3D" id="3.40.1190.10">
    <property type="entry name" value="Mur-like, catalytic domain"/>
    <property type="match status" value="1"/>
</dbReference>
<dbReference type="InterPro" id="IPR013221">
    <property type="entry name" value="Mur_ligase_cen"/>
</dbReference>
<keyword evidence="7 10" id="KW-0573">Peptidoglycan synthesis</keyword>
<gene>
    <name evidence="10" type="primary">murF</name>
    <name evidence="15" type="ORF">SAMN06297280_0133</name>
</gene>
<accession>A0A285JK51</accession>
<dbReference type="NCBIfam" id="TIGR01143">
    <property type="entry name" value="murF"/>
    <property type="match status" value="1"/>
</dbReference>
<organism evidence="15 16">
    <name type="scientific">Arsukibacterium tuosuense</name>
    <dbReference type="NCBI Taxonomy" id="1323745"/>
    <lineage>
        <taxon>Bacteria</taxon>
        <taxon>Pseudomonadati</taxon>
        <taxon>Pseudomonadota</taxon>
        <taxon>Gammaproteobacteria</taxon>
        <taxon>Chromatiales</taxon>
        <taxon>Chromatiaceae</taxon>
        <taxon>Arsukibacterium</taxon>
    </lineage>
</organism>
<dbReference type="Gene3D" id="3.90.190.20">
    <property type="entry name" value="Mur ligase, C-terminal domain"/>
    <property type="match status" value="1"/>
</dbReference>
<evidence type="ECO:0000256" key="1">
    <source>
        <dbReference type="ARBA" id="ARBA00022490"/>
    </source>
</evidence>
<dbReference type="GO" id="GO:0071555">
    <property type="term" value="P:cell wall organization"/>
    <property type="evidence" value="ECO:0007669"/>
    <property type="project" value="UniProtKB-KW"/>
</dbReference>
<comment type="subcellular location">
    <subcellularLocation>
        <location evidence="10 11">Cytoplasm</location>
    </subcellularLocation>
</comment>
<keyword evidence="8 10" id="KW-0131">Cell cycle</keyword>
<dbReference type="InterPro" id="IPR036565">
    <property type="entry name" value="Mur-like_cat_sf"/>
</dbReference>
<dbReference type="InterPro" id="IPR004101">
    <property type="entry name" value="Mur_ligase_C"/>
</dbReference>
<dbReference type="SUPFAM" id="SSF63418">
    <property type="entry name" value="MurE/MurF N-terminal domain"/>
    <property type="match status" value="1"/>
</dbReference>